<reference evidence="2" key="1">
    <citation type="journal article" date="2020" name="Phytopathology">
        <title>Genome Sequence Resources of Colletotrichum truncatum, C. plurivorum, C. musicola, and C. sojae: Four Species Pathogenic to Soybean (Glycine max).</title>
        <authorList>
            <person name="Rogerio F."/>
            <person name="Boufleur T.R."/>
            <person name="Ciampi-Guillardi M."/>
            <person name="Sukno S.A."/>
            <person name="Thon M.R."/>
            <person name="Massola Junior N.S."/>
            <person name="Baroncelli R."/>
        </authorList>
    </citation>
    <scope>NUCLEOTIDE SEQUENCE</scope>
    <source>
        <strain evidence="2">LFN0074</strain>
    </source>
</reference>
<comment type="caution">
    <text evidence="2">The sequence shown here is derived from an EMBL/GenBank/DDBJ whole genome shotgun (WGS) entry which is preliminary data.</text>
</comment>
<sequence>MKLTIETNAAPEDGRLESHEQARSPIPDRHRQIYDSLLISDPLGLRQLLAAPILTSSDVSSKVLAWADEAFAVRRSTARHLLSSKPESPGSNQRRESCCRVAMFEDIEGKSSGYYKGHSRDEFVSMSPWHMLEGIRTPYETGCRAYLAERASRDQMSPRFVLTLAVPRLFVPTMHRHWQGILFVYSSWCLHYRVDTVDAEVTAESVES</sequence>
<protein>
    <submittedName>
        <fullName evidence="2">Uncharacterized protein</fullName>
    </submittedName>
</protein>
<organism evidence="2 3">
    <name type="scientific">Colletotrichum musicola</name>
    <dbReference type="NCBI Taxonomy" id="2175873"/>
    <lineage>
        <taxon>Eukaryota</taxon>
        <taxon>Fungi</taxon>
        <taxon>Dikarya</taxon>
        <taxon>Ascomycota</taxon>
        <taxon>Pezizomycotina</taxon>
        <taxon>Sordariomycetes</taxon>
        <taxon>Hypocreomycetidae</taxon>
        <taxon>Glomerellales</taxon>
        <taxon>Glomerellaceae</taxon>
        <taxon>Colletotrichum</taxon>
        <taxon>Colletotrichum orchidearum species complex</taxon>
    </lineage>
</organism>
<dbReference type="EMBL" id="WIGM01001276">
    <property type="protein sequence ID" value="KAF6802352.1"/>
    <property type="molecule type" value="Genomic_DNA"/>
</dbReference>
<evidence type="ECO:0000256" key="1">
    <source>
        <dbReference type="SAM" id="MobiDB-lite"/>
    </source>
</evidence>
<dbReference type="Proteomes" id="UP000639643">
    <property type="component" value="Unassembled WGS sequence"/>
</dbReference>
<evidence type="ECO:0000313" key="3">
    <source>
        <dbReference type="Proteomes" id="UP000639643"/>
    </source>
</evidence>
<accession>A0A8H6MMK8</accession>
<feature type="compositionally biased region" description="Basic and acidic residues" evidence="1">
    <location>
        <begin position="12"/>
        <end position="27"/>
    </location>
</feature>
<name>A0A8H6MMK8_9PEZI</name>
<dbReference type="AlphaFoldDB" id="A0A8H6MMK8"/>
<proteinExistence type="predicted"/>
<evidence type="ECO:0000313" key="2">
    <source>
        <dbReference type="EMBL" id="KAF6802352.1"/>
    </source>
</evidence>
<keyword evidence="3" id="KW-1185">Reference proteome</keyword>
<gene>
    <name evidence="2" type="ORF">CMUS01_15381</name>
</gene>
<feature type="region of interest" description="Disordered" evidence="1">
    <location>
        <begin position="1"/>
        <end position="27"/>
    </location>
</feature>